<evidence type="ECO:0000313" key="2">
    <source>
        <dbReference type="EMBL" id="KAJ8357625.1"/>
    </source>
</evidence>
<keyword evidence="3" id="KW-1185">Reference proteome</keyword>
<accession>A0A9Q1IYN7</accession>
<dbReference type="AlphaFoldDB" id="A0A9Q1IYN7"/>
<sequence>MWWRQSKLKSNGCLAEQERGQRESDLTAVIGVCPSPAPPAARGNEGGGERALLTTGPTAPRLPLEQSKGFAQSMLGDAAWAVPVKGNLIVGIIMWE</sequence>
<feature type="region of interest" description="Disordered" evidence="1">
    <location>
        <begin position="35"/>
        <end position="61"/>
    </location>
</feature>
<protein>
    <submittedName>
        <fullName evidence="2">Uncharacterized protein</fullName>
    </submittedName>
</protein>
<dbReference type="EMBL" id="JAINUF010000006">
    <property type="protein sequence ID" value="KAJ8357625.1"/>
    <property type="molecule type" value="Genomic_DNA"/>
</dbReference>
<gene>
    <name evidence="2" type="ORF">SKAU_G00204190</name>
</gene>
<reference evidence="2" key="1">
    <citation type="journal article" date="2023" name="Science">
        <title>Genome structures resolve the early diversification of teleost fishes.</title>
        <authorList>
            <person name="Parey E."/>
            <person name="Louis A."/>
            <person name="Montfort J."/>
            <person name="Bouchez O."/>
            <person name="Roques C."/>
            <person name="Iampietro C."/>
            <person name="Lluch J."/>
            <person name="Castinel A."/>
            <person name="Donnadieu C."/>
            <person name="Desvignes T."/>
            <person name="Floi Bucao C."/>
            <person name="Jouanno E."/>
            <person name="Wen M."/>
            <person name="Mejri S."/>
            <person name="Dirks R."/>
            <person name="Jansen H."/>
            <person name="Henkel C."/>
            <person name="Chen W.J."/>
            <person name="Zahm M."/>
            <person name="Cabau C."/>
            <person name="Klopp C."/>
            <person name="Thompson A.W."/>
            <person name="Robinson-Rechavi M."/>
            <person name="Braasch I."/>
            <person name="Lecointre G."/>
            <person name="Bobe J."/>
            <person name="Postlethwait J.H."/>
            <person name="Berthelot C."/>
            <person name="Roest Crollius H."/>
            <person name="Guiguen Y."/>
        </authorList>
    </citation>
    <scope>NUCLEOTIDE SEQUENCE</scope>
    <source>
        <strain evidence="2">WJC10195</strain>
    </source>
</reference>
<feature type="region of interest" description="Disordered" evidence="1">
    <location>
        <begin position="1"/>
        <end position="20"/>
    </location>
</feature>
<organism evidence="2 3">
    <name type="scientific">Synaphobranchus kaupii</name>
    <name type="common">Kaup's arrowtooth eel</name>
    <dbReference type="NCBI Taxonomy" id="118154"/>
    <lineage>
        <taxon>Eukaryota</taxon>
        <taxon>Metazoa</taxon>
        <taxon>Chordata</taxon>
        <taxon>Craniata</taxon>
        <taxon>Vertebrata</taxon>
        <taxon>Euteleostomi</taxon>
        <taxon>Actinopterygii</taxon>
        <taxon>Neopterygii</taxon>
        <taxon>Teleostei</taxon>
        <taxon>Anguilliformes</taxon>
        <taxon>Synaphobranchidae</taxon>
        <taxon>Synaphobranchus</taxon>
    </lineage>
</organism>
<evidence type="ECO:0000256" key="1">
    <source>
        <dbReference type="SAM" id="MobiDB-lite"/>
    </source>
</evidence>
<dbReference type="Proteomes" id="UP001152622">
    <property type="component" value="Chromosome 6"/>
</dbReference>
<proteinExistence type="predicted"/>
<name>A0A9Q1IYN7_SYNKA</name>
<comment type="caution">
    <text evidence="2">The sequence shown here is derived from an EMBL/GenBank/DDBJ whole genome shotgun (WGS) entry which is preliminary data.</text>
</comment>
<evidence type="ECO:0000313" key="3">
    <source>
        <dbReference type="Proteomes" id="UP001152622"/>
    </source>
</evidence>